<name>A0A2H0LVK8_9BACT</name>
<protein>
    <recommendedName>
        <fullName evidence="3">Response regulatory domain-containing protein</fullName>
    </recommendedName>
</protein>
<reference evidence="4 5" key="1">
    <citation type="submission" date="2017-09" db="EMBL/GenBank/DDBJ databases">
        <title>Depth-based differentiation of microbial function through sediment-hosted aquifers and enrichment of novel symbionts in the deep terrestrial subsurface.</title>
        <authorList>
            <person name="Probst A.J."/>
            <person name="Ladd B."/>
            <person name="Jarett J.K."/>
            <person name="Geller-Mcgrath D.E."/>
            <person name="Sieber C.M."/>
            <person name="Emerson J.B."/>
            <person name="Anantharaman K."/>
            <person name="Thomas B.C."/>
            <person name="Malmstrom R."/>
            <person name="Stieglmeier M."/>
            <person name="Klingl A."/>
            <person name="Woyke T."/>
            <person name="Ryan C.M."/>
            <person name="Banfield J.F."/>
        </authorList>
    </citation>
    <scope>NUCLEOTIDE SEQUENCE [LARGE SCALE GENOMIC DNA]</scope>
    <source>
        <strain evidence="4">CG11_big_fil_rev_8_21_14_0_20_42_13</strain>
    </source>
</reference>
<keyword evidence="1 2" id="KW-0597">Phosphoprotein</keyword>
<evidence type="ECO:0000256" key="1">
    <source>
        <dbReference type="ARBA" id="ARBA00022553"/>
    </source>
</evidence>
<dbReference type="GO" id="GO:0000160">
    <property type="term" value="P:phosphorelay signal transduction system"/>
    <property type="evidence" value="ECO:0007669"/>
    <property type="project" value="InterPro"/>
</dbReference>
<evidence type="ECO:0000256" key="2">
    <source>
        <dbReference type="PROSITE-ProRule" id="PRU00169"/>
    </source>
</evidence>
<dbReference type="PANTHER" id="PTHR44591:SF3">
    <property type="entry name" value="RESPONSE REGULATORY DOMAIN-CONTAINING PROTEIN"/>
    <property type="match status" value="1"/>
</dbReference>
<dbReference type="PANTHER" id="PTHR44591">
    <property type="entry name" value="STRESS RESPONSE REGULATOR PROTEIN 1"/>
    <property type="match status" value="1"/>
</dbReference>
<dbReference type="SUPFAM" id="SSF52172">
    <property type="entry name" value="CheY-like"/>
    <property type="match status" value="1"/>
</dbReference>
<evidence type="ECO:0000313" key="4">
    <source>
        <dbReference type="EMBL" id="PIQ88387.1"/>
    </source>
</evidence>
<dbReference type="InterPro" id="IPR001789">
    <property type="entry name" value="Sig_transdc_resp-reg_receiver"/>
</dbReference>
<evidence type="ECO:0000313" key="5">
    <source>
        <dbReference type="Proteomes" id="UP000229641"/>
    </source>
</evidence>
<dbReference type="CDD" id="cd00156">
    <property type="entry name" value="REC"/>
    <property type="match status" value="1"/>
</dbReference>
<dbReference type="Pfam" id="PF00072">
    <property type="entry name" value="Response_reg"/>
    <property type="match status" value="1"/>
</dbReference>
<dbReference type="AlphaFoldDB" id="A0A2H0LVK8"/>
<feature type="modified residue" description="4-aspartylphosphate" evidence="2">
    <location>
        <position position="54"/>
    </location>
</feature>
<gene>
    <name evidence="4" type="ORF">COV72_08780</name>
</gene>
<dbReference type="Proteomes" id="UP000229641">
    <property type="component" value="Unassembled WGS sequence"/>
</dbReference>
<dbReference type="SMART" id="SM00448">
    <property type="entry name" value="REC"/>
    <property type="match status" value="1"/>
</dbReference>
<evidence type="ECO:0000259" key="3">
    <source>
        <dbReference type="PROSITE" id="PS50110"/>
    </source>
</evidence>
<dbReference type="InterPro" id="IPR011006">
    <property type="entry name" value="CheY-like_superfamily"/>
</dbReference>
<dbReference type="Gene3D" id="3.40.50.2300">
    <property type="match status" value="1"/>
</dbReference>
<sequence length="127" mass="14382">MSKTAIMVVDDEVDFNYMMSYWLKAKDYNVISKSNGADALTIIKKSPPDMVFLDISMPLMDGIETLRAIREINKNIPVIMITAYGTQERLETCQKLGISGFFAKEDNFDSLLNIIDTVLKLHKGLKK</sequence>
<dbReference type="PROSITE" id="PS50110">
    <property type="entry name" value="RESPONSE_REGULATORY"/>
    <property type="match status" value="1"/>
</dbReference>
<dbReference type="EMBL" id="PCWA01000109">
    <property type="protein sequence ID" value="PIQ88387.1"/>
    <property type="molecule type" value="Genomic_DNA"/>
</dbReference>
<proteinExistence type="predicted"/>
<accession>A0A2H0LVK8</accession>
<feature type="domain" description="Response regulatory" evidence="3">
    <location>
        <begin position="5"/>
        <end position="119"/>
    </location>
</feature>
<comment type="caution">
    <text evidence="4">The sequence shown here is derived from an EMBL/GenBank/DDBJ whole genome shotgun (WGS) entry which is preliminary data.</text>
</comment>
<organism evidence="4 5">
    <name type="scientific">Candidatus Ghiorseimicrobium undicola</name>
    <dbReference type="NCBI Taxonomy" id="1974746"/>
    <lineage>
        <taxon>Bacteria</taxon>
        <taxon>Pseudomonadati</taxon>
        <taxon>Candidatus Omnitrophota</taxon>
        <taxon>Candidatus Ghiorseimicrobium</taxon>
    </lineage>
</organism>
<dbReference type="InterPro" id="IPR050595">
    <property type="entry name" value="Bact_response_regulator"/>
</dbReference>